<dbReference type="Proteomes" id="UP000382436">
    <property type="component" value="Unassembled WGS sequence"/>
</dbReference>
<dbReference type="EMBL" id="AACBVJ010000023">
    <property type="protein sequence ID" value="EAJ9198223.1"/>
    <property type="molecule type" value="Genomic_DNA"/>
</dbReference>
<organism evidence="1 2">
    <name type="scientific">Campylobacter coli</name>
    <dbReference type="NCBI Taxonomy" id="195"/>
    <lineage>
        <taxon>Bacteria</taxon>
        <taxon>Pseudomonadati</taxon>
        <taxon>Campylobacterota</taxon>
        <taxon>Epsilonproteobacteria</taxon>
        <taxon>Campylobacterales</taxon>
        <taxon>Campylobacteraceae</taxon>
        <taxon>Campylobacter</taxon>
    </lineage>
</organism>
<evidence type="ECO:0000313" key="1">
    <source>
        <dbReference type="EMBL" id="EAJ9198223.1"/>
    </source>
</evidence>
<gene>
    <name evidence="1" type="ORF">BZ274_08660</name>
</gene>
<proteinExistence type="predicted"/>
<dbReference type="AlphaFoldDB" id="A0A644SAC5"/>
<comment type="caution">
    <text evidence="1">The sequence shown here is derived from an EMBL/GenBank/DDBJ whole genome shotgun (WGS) entry which is preliminary data.</text>
</comment>
<accession>A0A644SAC5</accession>
<evidence type="ECO:0000313" key="2">
    <source>
        <dbReference type="Proteomes" id="UP000382436"/>
    </source>
</evidence>
<sequence>MKITVDIWKEIPELKNLKKYFSDDEILSLDSYGKYVFSSQEYANKLVEENKKYYLNTDLENRNSILKQALKLEKNEIKSFLHSDNFIAFIKDMILFSKKYFDKTGAGHYKFFEGLRMPFLDYDFNDTQDRVKIFLTALERGSIAYVCFYEDYLKLEPICNKDMILFVSKNENFSRNCKLPTESIQKLKKELLEYIETNNLSIN</sequence>
<protein>
    <submittedName>
        <fullName evidence="1">Uncharacterized protein</fullName>
    </submittedName>
</protein>
<reference evidence="1 2" key="1">
    <citation type="submission" date="2018-05" db="EMBL/GenBank/DDBJ databases">
        <authorList>
            <consortium name="PulseNet: The National Subtyping Network for Foodborne Disease Surveillance"/>
            <person name="Tarr C.L."/>
            <person name="Trees E."/>
            <person name="Katz L.S."/>
            <person name="Carleton-Romer H.A."/>
            <person name="Stroika S."/>
            <person name="Kucerova Z."/>
            <person name="Roache K.F."/>
            <person name="Sabol A.L."/>
            <person name="Besser J."/>
            <person name="Gerner-Smidt P."/>
        </authorList>
    </citation>
    <scope>NUCLEOTIDE SEQUENCE [LARGE SCALE GENOMIC DNA]</scope>
    <source>
        <strain evidence="1 2">PNUSAC001435</strain>
    </source>
</reference>
<name>A0A644SAC5_CAMCO</name>